<dbReference type="AlphaFoldDB" id="A0A645AYX8"/>
<name>A0A645AYX8_9ZZZZ</name>
<dbReference type="EMBL" id="VSSQ01015583">
    <property type="protein sequence ID" value="MPM56103.1"/>
    <property type="molecule type" value="Genomic_DNA"/>
</dbReference>
<accession>A0A645AYX8</accession>
<comment type="caution">
    <text evidence="1">The sequence shown here is derived from an EMBL/GenBank/DDBJ whole genome shotgun (WGS) entry which is preliminary data.</text>
</comment>
<sequence>MKQDQMTLDEKKAEFVAFCIESYKMKLGGVSGVKVAEYFNDYGAIDFLLENYDLLHTLGRDQVLSEIERYLKKRGA</sequence>
<reference evidence="1" key="1">
    <citation type="submission" date="2019-08" db="EMBL/GenBank/DDBJ databases">
        <authorList>
            <person name="Kucharzyk K."/>
            <person name="Murdoch R.W."/>
            <person name="Higgins S."/>
            <person name="Loffler F."/>
        </authorList>
    </citation>
    <scope>NUCLEOTIDE SEQUENCE</scope>
</reference>
<dbReference type="InterPro" id="IPR024269">
    <property type="entry name" value="DUF3791"/>
</dbReference>
<dbReference type="Pfam" id="PF12668">
    <property type="entry name" value="DUF3791"/>
    <property type="match status" value="1"/>
</dbReference>
<evidence type="ECO:0008006" key="2">
    <source>
        <dbReference type="Google" id="ProtNLM"/>
    </source>
</evidence>
<organism evidence="1">
    <name type="scientific">bioreactor metagenome</name>
    <dbReference type="NCBI Taxonomy" id="1076179"/>
    <lineage>
        <taxon>unclassified sequences</taxon>
        <taxon>metagenomes</taxon>
        <taxon>ecological metagenomes</taxon>
    </lineage>
</organism>
<evidence type="ECO:0000313" key="1">
    <source>
        <dbReference type="EMBL" id="MPM56103.1"/>
    </source>
</evidence>
<gene>
    <name evidence="1" type="ORF">SDC9_102902</name>
</gene>
<proteinExistence type="predicted"/>
<protein>
    <recommendedName>
        <fullName evidence="2">DUF3791 domain-containing protein</fullName>
    </recommendedName>
</protein>